<dbReference type="GO" id="GO:1990316">
    <property type="term" value="C:Atg1/ULK1 kinase complex"/>
    <property type="evidence" value="ECO:0007669"/>
    <property type="project" value="InterPro"/>
</dbReference>
<feature type="domain" description="Autophagy-related protein 13 N-terminal" evidence="3">
    <location>
        <begin position="19"/>
        <end position="238"/>
    </location>
</feature>
<evidence type="ECO:0000256" key="2">
    <source>
        <dbReference type="SAM" id="MobiDB-lite"/>
    </source>
</evidence>
<dbReference type="OrthoDB" id="70161at2759"/>
<keyword evidence="5" id="KW-1185">Reference proteome</keyword>
<evidence type="ECO:0000256" key="1">
    <source>
        <dbReference type="ARBA" id="ARBA00023006"/>
    </source>
</evidence>
<dbReference type="GO" id="GO:0000423">
    <property type="term" value="P:mitophagy"/>
    <property type="evidence" value="ECO:0007669"/>
    <property type="project" value="TreeGrafter"/>
</dbReference>
<dbReference type="GO" id="GO:0005829">
    <property type="term" value="C:cytosol"/>
    <property type="evidence" value="ECO:0007669"/>
    <property type="project" value="TreeGrafter"/>
</dbReference>
<dbReference type="Gramene" id="Psat7g047040.2">
    <property type="protein sequence ID" value="Psat7g047040.2.cds"/>
    <property type="gene ID" value="Psat7g047040"/>
</dbReference>
<dbReference type="Gramene" id="Psat07G0130000-T1">
    <property type="protein sequence ID" value="KAI5384237.1"/>
    <property type="gene ID" value="KIW84_071300"/>
</dbReference>
<dbReference type="GO" id="GO:0034497">
    <property type="term" value="P:protein localization to phagophore assembly site"/>
    <property type="evidence" value="ECO:0007669"/>
    <property type="project" value="TreeGrafter"/>
</dbReference>
<dbReference type="GO" id="GO:0034727">
    <property type="term" value="P:piecemeal microautophagy of the nucleus"/>
    <property type="evidence" value="ECO:0007669"/>
    <property type="project" value="TreeGrafter"/>
</dbReference>
<dbReference type="Gene3D" id="3.30.900.10">
    <property type="entry name" value="HORMA domain"/>
    <property type="match status" value="1"/>
</dbReference>
<reference evidence="4 5" key="1">
    <citation type="journal article" date="2022" name="Nat. Genet.">
        <title>Improved pea reference genome and pan-genome highlight genomic features and evolutionary characteristics.</title>
        <authorList>
            <person name="Yang T."/>
            <person name="Liu R."/>
            <person name="Luo Y."/>
            <person name="Hu S."/>
            <person name="Wang D."/>
            <person name="Wang C."/>
            <person name="Pandey M.K."/>
            <person name="Ge S."/>
            <person name="Xu Q."/>
            <person name="Li N."/>
            <person name="Li G."/>
            <person name="Huang Y."/>
            <person name="Saxena R.K."/>
            <person name="Ji Y."/>
            <person name="Li M."/>
            <person name="Yan X."/>
            <person name="He Y."/>
            <person name="Liu Y."/>
            <person name="Wang X."/>
            <person name="Xiang C."/>
            <person name="Varshney R.K."/>
            <person name="Ding H."/>
            <person name="Gao S."/>
            <person name="Zong X."/>
        </authorList>
    </citation>
    <scope>NUCLEOTIDE SEQUENCE [LARGE SCALE GENOMIC DNA]</scope>
    <source>
        <strain evidence="4 5">cv. Zhongwan 6</strain>
    </source>
</reference>
<dbReference type="Proteomes" id="UP001058974">
    <property type="component" value="Chromosome 7"/>
</dbReference>
<protein>
    <recommendedName>
        <fullName evidence="3">Autophagy-related protein 13 N-terminal domain-containing protein</fullName>
    </recommendedName>
</protein>
<evidence type="ECO:0000259" key="3">
    <source>
        <dbReference type="Pfam" id="PF10033"/>
    </source>
</evidence>
<feature type="region of interest" description="Disordered" evidence="2">
    <location>
        <begin position="349"/>
        <end position="373"/>
    </location>
</feature>
<gene>
    <name evidence="4" type="ORF">KIW84_071300</name>
</gene>
<comment type="caution">
    <text evidence="4">The sequence shown here is derived from an EMBL/GenBank/DDBJ whole genome shotgun (WGS) entry which is preliminary data.</text>
</comment>
<evidence type="ECO:0000313" key="5">
    <source>
        <dbReference type="Proteomes" id="UP001058974"/>
    </source>
</evidence>
<dbReference type="Gramene" id="PSAT_LOCUS32776_t1">
    <property type="protein sequence ID" value="CAL5214562.1"/>
    <property type="gene ID" value="PSAT_LOCUS32776"/>
</dbReference>
<name>A0A9D4VIF8_PEA</name>
<keyword evidence="1" id="KW-0072">Autophagy</keyword>
<sequence length="531" mass="59244">MVLSHGNAHSHTAKMEQIITEFFAKSLRIILESRALNVSLHNGGDKSDSSPCLSSSPLPSVRPRDKWFNSALRECPAAMMNINNLECLIIDVILVHRSLDRDPMVPKRVLPKSSSMKELRVEAKSEKIVERWVVQYENKKIQDSNSGSKRSSNFSLQNLYKKLTDILRSLYGKVRLLPAYQIFKYLSSSAEIRPFTLAHSVSSFVEPFTLKEESEMMKYRFSPVDTSSGRLCLKVLYYPSAANLFRNPLSSLFPRVIPDYVRSPLADSSRKLPSLLPRRLSYNFDDCKASSTSITDSSLPIYSKSRISVSNSSSCIQKNGTSVDDCCNPSPSPSIYHIRSSSSTTVLRSESAPVSKPNAAEAVNSSGYTDRSTNVMQSGATAEKVFSLGKDEPQKCYGDRISANSLQRISVYRRSHRDDVDGTEFSCPFAVDYDDMKGPAGRKSNDAAVGKLVDILKKAQPLYQGFYPSEHPSELRRQQAIPTLSVNLTTKPKEICIQEASITSSKTISDALDECDDYMEMKIWLVSKPQV</sequence>
<dbReference type="AlphaFoldDB" id="A0A9D4VIF8"/>
<feature type="compositionally biased region" description="Low complexity" evidence="2">
    <location>
        <begin position="49"/>
        <end position="60"/>
    </location>
</feature>
<dbReference type="InterPro" id="IPR036570">
    <property type="entry name" value="HORMA_dom_sf"/>
</dbReference>
<dbReference type="PANTHER" id="PTHR13430:SF15">
    <property type="entry name" value="AUTOPHAGY-RELATED PROTEIN 13B"/>
    <property type="match status" value="1"/>
</dbReference>
<dbReference type="InterPro" id="IPR040182">
    <property type="entry name" value="ATG13"/>
</dbReference>
<dbReference type="Pfam" id="PF10033">
    <property type="entry name" value="ATG13"/>
    <property type="match status" value="1"/>
</dbReference>
<feature type="region of interest" description="Disordered" evidence="2">
    <location>
        <begin position="41"/>
        <end position="60"/>
    </location>
</feature>
<organism evidence="4 5">
    <name type="scientific">Pisum sativum</name>
    <name type="common">Garden pea</name>
    <name type="synonym">Lathyrus oleraceus</name>
    <dbReference type="NCBI Taxonomy" id="3888"/>
    <lineage>
        <taxon>Eukaryota</taxon>
        <taxon>Viridiplantae</taxon>
        <taxon>Streptophyta</taxon>
        <taxon>Embryophyta</taxon>
        <taxon>Tracheophyta</taxon>
        <taxon>Spermatophyta</taxon>
        <taxon>Magnoliopsida</taxon>
        <taxon>eudicotyledons</taxon>
        <taxon>Gunneridae</taxon>
        <taxon>Pentapetalae</taxon>
        <taxon>rosids</taxon>
        <taxon>fabids</taxon>
        <taxon>Fabales</taxon>
        <taxon>Fabaceae</taxon>
        <taxon>Papilionoideae</taxon>
        <taxon>50 kb inversion clade</taxon>
        <taxon>NPAAA clade</taxon>
        <taxon>Hologalegina</taxon>
        <taxon>IRL clade</taxon>
        <taxon>Fabeae</taxon>
        <taxon>Lathyrus</taxon>
    </lineage>
</organism>
<dbReference type="InterPro" id="IPR018731">
    <property type="entry name" value="Atg13_N"/>
</dbReference>
<dbReference type="PANTHER" id="PTHR13430">
    <property type="match status" value="1"/>
</dbReference>
<dbReference type="EMBL" id="JAMSHJ010000007">
    <property type="protein sequence ID" value="KAI5384237.1"/>
    <property type="molecule type" value="Genomic_DNA"/>
</dbReference>
<dbReference type="GO" id="GO:0000407">
    <property type="term" value="C:phagophore assembly site"/>
    <property type="evidence" value="ECO:0007669"/>
    <property type="project" value="TreeGrafter"/>
</dbReference>
<accession>A0A9D4VIF8</accession>
<dbReference type="Gramene" id="Psat7g047040.1">
    <property type="protein sequence ID" value="Psat7g047040.1.cds"/>
    <property type="gene ID" value="Psat7g047040"/>
</dbReference>
<feature type="compositionally biased region" description="Polar residues" evidence="2">
    <location>
        <begin position="363"/>
        <end position="373"/>
    </location>
</feature>
<evidence type="ECO:0000313" key="4">
    <source>
        <dbReference type="EMBL" id="KAI5384237.1"/>
    </source>
</evidence>
<proteinExistence type="predicted"/>